<dbReference type="OrthoDB" id="1441538at2"/>
<keyword evidence="2" id="KW-1185">Reference proteome</keyword>
<name>A0A223NQT4_9SPHI</name>
<dbReference type="EMBL" id="CP022743">
    <property type="protein sequence ID" value="ASU32197.1"/>
    <property type="molecule type" value="Genomic_DNA"/>
</dbReference>
<evidence type="ECO:0000313" key="1">
    <source>
        <dbReference type="EMBL" id="ASU32197.1"/>
    </source>
</evidence>
<protein>
    <submittedName>
        <fullName evidence="1">Uncharacterized protein</fullName>
    </submittedName>
</protein>
<dbReference type="KEGG" id="muc:MuYL_0294"/>
<dbReference type="RefSeq" id="WP_094568830.1">
    <property type="nucleotide sequence ID" value="NZ_CP022743.1"/>
</dbReference>
<dbReference type="Proteomes" id="UP000215002">
    <property type="component" value="Chromosome"/>
</dbReference>
<gene>
    <name evidence="1" type="ORF">MuYL_0294</name>
</gene>
<dbReference type="AlphaFoldDB" id="A0A223NQT4"/>
<sequence length="165" mass="18354">MDPDYLDIILNFLKEIGLSVIVKPIEGPTFLPGLKIEKGSLVVDVKKLLYPGDILHEAGHLATMTPDVRNEMDDTLPQNDLHQGGEIMAQAWSYAACVHLKIDPTIVFHENGYKGGGAHIIKNFTDGYDVGLPLLQYAGMAYEKKKAVELNTPGFPHMVKWLREQ</sequence>
<proteinExistence type="predicted"/>
<reference evidence="1 2" key="1">
    <citation type="submission" date="2017-08" db="EMBL/GenBank/DDBJ databases">
        <title>Complete genome sequence of Mucilaginibacter sp. strain BJC16-A31.</title>
        <authorList>
            <consortium name="Henan University of Science and Technology"/>
            <person name="You X."/>
        </authorList>
    </citation>
    <scope>NUCLEOTIDE SEQUENCE [LARGE SCALE GENOMIC DNA]</scope>
    <source>
        <strain evidence="1 2">BJC16-A31</strain>
    </source>
</reference>
<evidence type="ECO:0000313" key="2">
    <source>
        <dbReference type="Proteomes" id="UP000215002"/>
    </source>
</evidence>
<accession>A0A223NQT4</accession>
<organism evidence="1 2">
    <name type="scientific">Mucilaginibacter xinganensis</name>
    <dbReference type="NCBI Taxonomy" id="1234841"/>
    <lineage>
        <taxon>Bacteria</taxon>
        <taxon>Pseudomonadati</taxon>
        <taxon>Bacteroidota</taxon>
        <taxon>Sphingobacteriia</taxon>
        <taxon>Sphingobacteriales</taxon>
        <taxon>Sphingobacteriaceae</taxon>
        <taxon>Mucilaginibacter</taxon>
    </lineage>
</organism>